<reference evidence="2 3" key="1">
    <citation type="submission" date="2019-06" db="EMBL/GenBank/DDBJ databases">
        <title>Thermomonas aquatica sp. nov., isolated from an industrial wastewater treatment plant.</title>
        <authorList>
            <person name="Jeon J.H."/>
            <person name="Park D.-S."/>
        </authorList>
    </citation>
    <scope>NUCLEOTIDE SEQUENCE [LARGE SCALE GENOMIC DNA]</scope>
    <source>
        <strain evidence="2 3">SY21</strain>
    </source>
</reference>
<evidence type="ECO:0000313" key="3">
    <source>
        <dbReference type="Proteomes" id="UP000308149"/>
    </source>
</evidence>
<organism evidence="2 3">
    <name type="scientific">Thermomonas aquatica</name>
    <dbReference type="NCBI Taxonomy" id="2202149"/>
    <lineage>
        <taxon>Bacteria</taxon>
        <taxon>Pseudomonadati</taxon>
        <taxon>Pseudomonadota</taxon>
        <taxon>Gammaproteobacteria</taxon>
        <taxon>Lysobacterales</taxon>
        <taxon>Lysobacteraceae</taxon>
        <taxon>Thermomonas</taxon>
    </lineage>
</organism>
<dbReference type="RefSeq" id="WP_139715902.1">
    <property type="nucleotide sequence ID" value="NZ_CP040871.1"/>
</dbReference>
<evidence type="ECO:0000256" key="1">
    <source>
        <dbReference type="ARBA" id="ARBA00001954"/>
    </source>
</evidence>
<keyword evidence="2" id="KW-0223">Dioxygenase</keyword>
<dbReference type="Proteomes" id="UP000308149">
    <property type="component" value="Chromosome"/>
</dbReference>
<protein>
    <submittedName>
        <fullName evidence="2">Phytanoyl-CoA dioxygenase family protein</fullName>
    </submittedName>
</protein>
<gene>
    <name evidence="2" type="ORF">FHQ07_05715</name>
</gene>
<dbReference type="EMBL" id="CP040871">
    <property type="protein sequence ID" value="QDA56850.1"/>
    <property type="molecule type" value="Genomic_DNA"/>
</dbReference>
<dbReference type="GO" id="GO:0016706">
    <property type="term" value="F:2-oxoglutarate-dependent dioxygenase activity"/>
    <property type="evidence" value="ECO:0007669"/>
    <property type="project" value="UniProtKB-ARBA"/>
</dbReference>
<keyword evidence="3" id="KW-1185">Reference proteome</keyword>
<proteinExistence type="predicted"/>
<dbReference type="SUPFAM" id="SSF51197">
    <property type="entry name" value="Clavaminate synthase-like"/>
    <property type="match status" value="1"/>
</dbReference>
<evidence type="ECO:0000313" key="2">
    <source>
        <dbReference type="EMBL" id="QDA56850.1"/>
    </source>
</evidence>
<dbReference type="OrthoDB" id="9791262at2"/>
<dbReference type="KEGG" id="thes:FHQ07_05715"/>
<dbReference type="PANTHER" id="PTHR20883">
    <property type="entry name" value="PHYTANOYL-COA DIOXYGENASE DOMAIN CONTAINING 1"/>
    <property type="match status" value="1"/>
</dbReference>
<dbReference type="Pfam" id="PF05721">
    <property type="entry name" value="PhyH"/>
    <property type="match status" value="1"/>
</dbReference>
<dbReference type="PANTHER" id="PTHR20883:SF48">
    <property type="entry name" value="ECTOINE DIOXYGENASE"/>
    <property type="match status" value="1"/>
</dbReference>
<sequence>MNSTPLSAVQLDAFRRDGLLVVPGFYDARTQLLPIQRAIHHVIGQVMLRHGIRDERAPFDAGNFDDGYAALIAIDRSWGSEVYDAVKQIPAFIRLLADLRHERVFAQLRPGSAPAIAAGGYGIRIDNPAEDRFRAEWHQEYPAQLRSLDGLVFWSPLRAVTEELGPVRFCPGSHSNGPIPVLTQPEPGSERSGAYALRLQDEEQVIGRYAEVAPLTVPGDLVLIDFLTLHASGYNRSMRPRWSMQFRYFNFNEPTGRAHGWKGSFAAGVDFRQIHPELCAD</sequence>
<dbReference type="Gene3D" id="2.60.120.620">
    <property type="entry name" value="q2cbj1_9rhob like domain"/>
    <property type="match status" value="1"/>
</dbReference>
<dbReference type="AlphaFoldDB" id="A0A5B7ZP44"/>
<dbReference type="GO" id="GO:0005506">
    <property type="term" value="F:iron ion binding"/>
    <property type="evidence" value="ECO:0007669"/>
    <property type="project" value="UniProtKB-ARBA"/>
</dbReference>
<keyword evidence="2" id="KW-0560">Oxidoreductase</keyword>
<dbReference type="InterPro" id="IPR008775">
    <property type="entry name" value="Phytyl_CoA_dOase-like"/>
</dbReference>
<comment type="cofactor">
    <cofactor evidence="1">
        <name>Fe(2+)</name>
        <dbReference type="ChEBI" id="CHEBI:29033"/>
    </cofactor>
</comment>
<name>A0A5B7ZP44_9GAMM</name>
<accession>A0A5B7ZP44</accession>